<dbReference type="AlphaFoldDB" id="A0A0N1H964"/>
<protein>
    <recommendedName>
        <fullName evidence="5">Transcription factor domain-containing protein</fullName>
    </recommendedName>
</protein>
<proteinExistence type="predicted"/>
<dbReference type="OrthoDB" id="5419315at2759"/>
<name>A0A0N1H964_9EURO</name>
<keyword evidence="1" id="KW-0539">Nucleus</keyword>
<evidence type="ECO:0000256" key="2">
    <source>
        <dbReference type="SAM" id="MobiDB-lite"/>
    </source>
</evidence>
<reference evidence="3 4" key="1">
    <citation type="submission" date="2015-06" db="EMBL/GenBank/DDBJ databases">
        <title>Draft genome of the ant-associated black yeast Phialophora attae CBS 131958.</title>
        <authorList>
            <person name="Moreno L.F."/>
            <person name="Stielow B.J."/>
            <person name="de Hoog S."/>
            <person name="Vicente V.A."/>
            <person name="Weiss V.A."/>
            <person name="de Vries M."/>
            <person name="Cruz L.M."/>
            <person name="Souza E.M."/>
        </authorList>
    </citation>
    <scope>NUCLEOTIDE SEQUENCE [LARGE SCALE GENOMIC DNA]</scope>
    <source>
        <strain evidence="3 4">CBS 131958</strain>
    </source>
</reference>
<accession>A0A0N1H964</accession>
<evidence type="ECO:0000256" key="1">
    <source>
        <dbReference type="ARBA" id="ARBA00023242"/>
    </source>
</evidence>
<dbReference type="GO" id="GO:0000976">
    <property type="term" value="F:transcription cis-regulatory region binding"/>
    <property type="evidence" value="ECO:0007669"/>
    <property type="project" value="TreeGrafter"/>
</dbReference>
<dbReference type="RefSeq" id="XP_018003898.1">
    <property type="nucleotide sequence ID" value="XM_018146696.1"/>
</dbReference>
<gene>
    <name evidence="3" type="ORF">AB675_6406</name>
</gene>
<dbReference type="GeneID" id="28738576"/>
<comment type="caution">
    <text evidence="3">The sequence shown here is derived from an EMBL/GenBank/DDBJ whole genome shotgun (WGS) entry which is preliminary data.</text>
</comment>
<organism evidence="3 4">
    <name type="scientific">Cyphellophora attinorum</name>
    <dbReference type="NCBI Taxonomy" id="1664694"/>
    <lineage>
        <taxon>Eukaryota</taxon>
        <taxon>Fungi</taxon>
        <taxon>Dikarya</taxon>
        <taxon>Ascomycota</taxon>
        <taxon>Pezizomycotina</taxon>
        <taxon>Eurotiomycetes</taxon>
        <taxon>Chaetothyriomycetidae</taxon>
        <taxon>Chaetothyriales</taxon>
        <taxon>Cyphellophoraceae</taxon>
        <taxon>Cyphellophora</taxon>
    </lineage>
</organism>
<evidence type="ECO:0000313" key="3">
    <source>
        <dbReference type="EMBL" id="KPI43935.1"/>
    </source>
</evidence>
<evidence type="ECO:0000313" key="4">
    <source>
        <dbReference type="Proteomes" id="UP000038010"/>
    </source>
</evidence>
<sequence length="548" mass="60875">MTFITTSKSDEGRAVGESRSVRYREIRFVRGPSRHKQMKARSPPVAAQDVQLTECDGEANAEACDDAVMGALVCTVSPLSNVAPSRGVPYLQIESPTDTTRGRQEGAMESQITVSPTGKLDSSAARSYTSPHEDILQDSLDQVIFSATTSKLLESAEPPTSEKNPETLLICHFRYILAPIIDGGDIKGPFGIQAMLFAKHRPAVLAALMAASAYHRSLISPKTKAEDLARSERFHHEAEASIASQDSAGQLFARMLLALTHFLRQSPSSWTKHVSQTTAVFIEWTSFSADKACWEPFAWFRLRIDLAAALWDKRAPITALDQHLHLLIDSYPNLEGLSLRHRYHGSLVLLYRVLALVYGGLAYTHPRSTVDATNFVDDTPGGFKSIWLALWADCQAWYNLRPATMRPVLYMSTMDACRLDSMALGAFPIYVYTNALSILANVAYHISTLLLVLHKPSGLKVSAAPEKALTENWHVQSIVGMARRNDFPEQWDPVMCSGLLFVARWMTHKSQQTALLSCLEKCSTTAGFELQHEMHKIRELWNTSHASR</sequence>
<dbReference type="GO" id="GO:0005634">
    <property type="term" value="C:nucleus"/>
    <property type="evidence" value="ECO:0007669"/>
    <property type="project" value="TreeGrafter"/>
</dbReference>
<dbReference type="GO" id="GO:0003700">
    <property type="term" value="F:DNA-binding transcription factor activity"/>
    <property type="evidence" value="ECO:0007669"/>
    <property type="project" value="TreeGrafter"/>
</dbReference>
<dbReference type="PANTHER" id="PTHR37534">
    <property type="entry name" value="TRANSCRIPTIONAL ACTIVATOR PROTEIN UGA3"/>
    <property type="match status" value="1"/>
</dbReference>
<evidence type="ECO:0008006" key="5">
    <source>
        <dbReference type="Google" id="ProtNLM"/>
    </source>
</evidence>
<keyword evidence="4" id="KW-1185">Reference proteome</keyword>
<dbReference type="GO" id="GO:0045944">
    <property type="term" value="P:positive regulation of transcription by RNA polymerase II"/>
    <property type="evidence" value="ECO:0007669"/>
    <property type="project" value="TreeGrafter"/>
</dbReference>
<dbReference type="VEuPathDB" id="FungiDB:AB675_6406"/>
<dbReference type="EMBL" id="LFJN01000004">
    <property type="protein sequence ID" value="KPI43935.1"/>
    <property type="molecule type" value="Genomic_DNA"/>
</dbReference>
<dbReference type="STRING" id="1664694.A0A0N1H964"/>
<feature type="region of interest" description="Disordered" evidence="2">
    <location>
        <begin position="92"/>
        <end position="125"/>
    </location>
</feature>
<dbReference type="PANTHER" id="PTHR37534:SF4">
    <property type="entry name" value="ZN(II)2CYS6 TRANSCRIPTION FACTOR (EUROFUNG)"/>
    <property type="match status" value="1"/>
</dbReference>
<dbReference type="Proteomes" id="UP000038010">
    <property type="component" value="Unassembled WGS sequence"/>
</dbReference>